<keyword evidence="1" id="KW-0863">Zinc-finger</keyword>
<keyword evidence="1" id="KW-0862">Zinc</keyword>
<protein>
    <submittedName>
        <fullName evidence="5">RING-H2 finger protein ATL74-like</fullName>
    </submittedName>
</protein>
<dbReference type="PANTHER" id="PTHR45676">
    <property type="entry name" value="RING-H2 FINGER PROTEIN ATL51-RELATED"/>
    <property type="match status" value="1"/>
</dbReference>
<evidence type="ECO:0000313" key="4">
    <source>
        <dbReference type="Proteomes" id="UP000504607"/>
    </source>
</evidence>
<dbReference type="InParanoid" id="A0A6I9QNC5"/>
<feature type="domain" description="RING-type" evidence="3">
    <location>
        <begin position="83"/>
        <end position="123"/>
    </location>
</feature>
<accession>A0A6I9QNC5</accession>
<gene>
    <name evidence="5" type="primary">LOC105037385</name>
</gene>
<keyword evidence="4" id="KW-1185">Reference proteome</keyword>
<keyword evidence="1" id="KW-0479">Metal-binding</keyword>
<keyword evidence="2" id="KW-0812">Transmembrane</keyword>
<dbReference type="Gene3D" id="3.30.40.10">
    <property type="entry name" value="Zinc/RING finger domain, C3HC4 (zinc finger)"/>
    <property type="match status" value="1"/>
</dbReference>
<evidence type="ECO:0000313" key="5">
    <source>
        <dbReference type="RefSeq" id="XP_010911361.1"/>
    </source>
</evidence>
<name>A0A6I9QNC5_ELAGV</name>
<feature type="transmembrane region" description="Helical" evidence="2">
    <location>
        <begin position="6"/>
        <end position="27"/>
    </location>
</feature>
<dbReference type="GO" id="GO:0008270">
    <property type="term" value="F:zinc ion binding"/>
    <property type="evidence" value="ECO:0007669"/>
    <property type="project" value="UniProtKB-KW"/>
</dbReference>
<evidence type="ECO:0000259" key="3">
    <source>
        <dbReference type="PROSITE" id="PS50089"/>
    </source>
</evidence>
<sequence length="123" mass="13032">MRDIFTILIVSLGLFLCAVVIVVYCLVMGMRLSAALREAAVAAAAAAAAAEAEGEEGGEKGLTAEELERLEEGTMAVGSGGECVVCWEEMGEAQALRALPGCRHAFHRSCIDAWLQRHPNCPL</sequence>
<reference evidence="5" key="1">
    <citation type="submission" date="2025-08" db="UniProtKB">
        <authorList>
            <consortium name="RefSeq"/>
        </authorList>
    </citation>
    <scope>IDENTIFICATION</scope>
</reference>
<dbReference type="SUPFAM" id="SSF57850">
    <property type="entry name" value="RING/U-box"/>
    <property type="match status" value="1"/>
</dbReference>
<dbReference type="AlphaFoldDB" id="A0A6I9QNC5"/>
<organism evidence="4 5">
    <name type="scientific">Elaeis guineensis var. tenera</name>
    <name type="common">Oil palm</name>
    <dbReference type="NCBI Taxonomy" id="51953"/>
    <lineage>
        <taxon>Eukaryota</taxon>
        <taxon>Viridiplantae</taxon>
        <taxon>Streptophyta</taxon>
        <taxon>Embryophyta</taxon>
        <taxon>Tracheophyta</taxon>
        <taxon>Spermatophyta</taxon>
        <taxon>Magnoliopsida</taxon>
        <taxon>Liliopsida</taxon>
        <taxon>Arecaceae</taxon>
        <taxon>Arecoideae</taxon>
        <taxon>Cocoseae</taxon>
        <taxon>Elaeidinae</taxon>
        <taxon>Elaeis</taxon>
    </lineage>
</organism>
<dbReference type="PROSITE" id="PS50089">
    <property type="entry name" value="ZF_RING_2"/>
    <property type="match status" value="1"/>
</dbReference>
<feature type="non-terminal residue" evidence="5">
    <location>
        <position position="123"/>
    </location>
</feature>
<keyword evidence="2" id="KW-0472">Membrane</keyword>
<dbReference type="InterPro" id="IPR013083">
    <property type="entry name" value="Znf_RING/FYVE/PHD"/>
</dbReference>
<dbReference type="Proteomes" id="UP000504607">
    <property type="component" value="Unplaced"/>
</dbReference>
<dbReference type="OrthoDB" id="678282at2759"/>
<dbReference type="Pfam" id="PF13639">
    <property type="entry name" value="zf-RING_2"/>
    <property type="match status" value="1"/>
</dbReference>
<evidence type="ECO:0000256" key="1">
    <source>
        <dbReference type="PROSITE-ProRule" id="PRU00175"/>
    </source>
</evidence>
<proteinExistence type="predicted"/>
<dbReference type="PANTHER" id="PTHR45676:SF159">
    <property type="entry name" value="RING-H2 FINGER PROTEIN ATL51"/>
    <property type="match status" value="1"/>
</dbReference>
<dbReference type="GO" id="GO:0016567">
    <property type="term" value="P:protein ubiquitination"/>
    <property type="evidence" value="ECO:0007669"/>
    <property type="project" value="TreeGrafter"/>
</dbReference>
<dbReference type="RefSeq" id="XP_010911361.1">
    <property type="nucleotide sequence ID" value="XM_010913059.1"/>
</dbReference>
<keyword evidence="2" id="KW-1133">Transmembrane helix</keyword>
<dbReference type="InterPro" id="IPR001841">
    <property type="entry name" value="Znf_RING"/>
</dbReference>
<evidence type="ECO:0000256" key="2">
    <source>
        <dbReference type="SAM" id="Phobius"/>
    </source>
</evidence>